<dbReference type="InterPro" id="IPR011250">
    <property type="entry name" value="OMP/PagP_B-barrel"/>
</dbReference>
<comment type="caution">
    <text evidence="2">The sequence shown here is derived from an EMBL/GenBank/DDBJ whole genome shotgun (WGS) entry which is preliminary data.</text>
</comment>
<keyword evidence="3" id="KW-1185">Reference proteome</keyword>
<dbReference type="RefSeq" id="WP_036791030.1">
    <property type="nucleotide sequence ID" value="NZ_JQZV01000013.1"/>
</dbReference>
<evidence type="ECO:0000313" key="3">
    <source>
        <dbReference type="Proteomes" id="UP000030101"/>
    </source>
</evidence>
<dbReference type="Proteomes" id="UP000030101">
    <property type="component" value="Unassembled WGS sequence"/>
</dbReference>
<dbReference type="SUPFAM" id="SSF56925">
    <property type="entry name" value="OMPA-like"/>
    <property type="match status" value="1"/>
</dbReference>
<proteinExistence type="predicted"/>
<evidence type="ECO:0000313" key="2">
    <source>
        <dbReference type="EMBL" id="KGN91688.1"/>
    </source>
</evidence>
<gene>
    <name evidence="2" type="ORF">HQ43_06215</name>
</gene>
<evidence type="ECO:0000256" key="1">
    <source>
        <dbReference type="SAM" id="SignalP"/>
    </source>
</evidence>
<feature type="chain" id="PRO_5047483833" description="Outer membrane protein beta-barrel domain-containing protein" evidence="1">
    <location>
        <begin position="24"/>
        <end position="168"/>
    </location>
</feature>
<sequence>MKRLFLTIAACFLLLPFALESNAQETSFKKGTGIWNLGVGLNNAYSTLPPLSASFAYSISDYVWDSRSALGMGGIVAIAGNSYTTSILAAPRISLHYSFIPKLDTYVAGYAGVRFQSIKTEANETKHRNAFDYGFNVGTRYFFTPMFGAFLELGYGVSYGNIGVSLRL</sequence>
<accession>A0ABR4XJ14</accession>
<protein>
    <recommendedName>
        <fullName evidence="4">Outer membrane protein beta-barrel domain-containing protein</fullName>
    </recommendedName>
</protein>
<name>A0ABR4XJ14_9PORP</name>
<reference evidence="2 3" key="1">
    <citation type="submission" date="2014-08" db="EMBL/GenBank/DDBJ databases">
        <title>Porphyromonas canoris strain:OH2762 Genome sequencing.</title>
        <authorList>
            <person name="Wallis C."/>
            <person name="Deusch O."/>
            <person name="O'Flynn C."/>
            <person name="Davis I."/>
            <person name="Jospin G."/>
            <person name="Darling A.E."/>
            <person name="Coil D.A."/>
            <person name="Alexiev A."/>
            <person name="Horsfall A."/>
            <person name="Kirkwood N."/>
            <person name="Harris S."/>
            <person name="Eisen J.A."/>
        </authorList>
    </citation>
    <scope>NUCLEOTIDE SEQUENCE [LARGE SCALE GENOMIC DNA]</scope>
    <source>
        <strain evidence="3">COT-108 OH2762</strain>
    </source>
</reference>
<organism evidence="2 3">
    <name type="scientific">Porphyromonas canoris</name>
    <dbReference type="NCBI Taxonomy" id="36875"/>
    <lineage>
        <taxon>Bacteria</taxon>
        <taxon>Pseudomonadati</taxon>
        <taxon>Bacteroidota</taxon>
        <taxon>Bacteroidia</taxon>
        <taxon>Bacteroidales</taxon>
        <taxon>Porphyromonadaceae</taxon>
        <taxon>Porphyromonas</taxon>
    </lineage>
</organism>
<dbReference type="EMBL" id="JQZV01000013">
    <property type="protein sequence ID" value="KGN91688.1"/>
    <property type="molecule type" value="Genomic_DNA"/>
</dbReference>
<evidence type="ECO:0008006" key="4">
    <source>
        <dbReference type="Google" id="ProtNLM"/>
    </source>
</evidence>
<keyword evidence="1" id="KW-0732">Signal</keyword>
<feature type="signal peptide" evidence="1">
    <location>
        <begin position="1"/>
        <end position="23"/>
    </location>
</feature>